<keyword evidence="2 3" id="KW-0378">Hydrolase</keyword>
<protein>
    <submittedName>
        <fullName evidence="3">ADP-ribosylglycohydrolase family protein</fullName>
        <ecNumber evidence="3">3.2.2.-</ecNumber>
    </submittedName>
</protein>
<accession>A0ABU8WSI6</accession>
<dbReference type="EC" id="3.2.2.-" evidence="3"/>
<dbReference type="GO" id="GO:0016798">
    <property type="term" value="F:hydrolase activity, acting on glycosyl bonds"/>
    <property type="evidence" value="ECO:0007669"/>
    <property type="project" value="UniProtKB-KW"/>
</dbReference>
<dbReference type="InterPro" id="IPR050792">
    <property type="entry name" value="ADP-ribosylglycohydrolase"/>
</dbReference>
<dbReference type="EMBL" id="JBBKZT010000015">
    <property type="protein sequence ID" value="MEJ8850456.1"/>
    <property type="molecule type" value="Genomic_DNA"/>
</dbReference>
<dbReference type="InterPro" id="IPR005502">
    <property type="entry name" value="Ribosyl_crysJ1"/>
</dbReference>
<evidence type="ECO:0000256" key="1">
    <source>
        <dbReference type="ARBA" id="ARBA00010702"/>
    </source>
</evidence>
<comment type="similarity">
    <text evidence="1">Belongs to the ADP-ribosylglycohydrolase family.</text>
</comment>
<proteinExistence type="inferred from homology"/>
<keyword evidence="4" id="KW-1185">Reference proteome</keyword>
<dbReference type="InterPro" id="IPR036705">
    <property type="entry name" value="Ribosyl_crysJ1_sf"/>
</dbReference>
<dbReference type="RefSeq" id="WP_340345802.1">
    <property type="nucleotide sequence ID" value="NZ_JBBKZT010000015.1"/>
</dbReference>
<evidence type="ECO:0000313" key="3">
    <source>
        <dbReference type="EMBL" id="MEJ8850456.1"/>
    </source>
</evidence>
<dbReference type="Pfam" id="PF03747">
    <property type="entry name" value="ADP_ribosyl_GH"/>
    <property type="match status" value="1"/>
</dbReference>
<reference evidence="3 4" key="1">
    <citation type="submission" date="2024-03" db="EMBL/GenBank/DDBJ databases">
        <title>Novel species of the genus Variovorax.</title>
        <authorList>
            <person name="Liu Q."/>
            <person name="Xin Y.-H."/>
        </authorList>
    </citation>
    <scope>NUCLEOTIDE SEQUENCE [LARGE SCALE GENOMIC DNA]</scope>
    <source>
        <strain evidence="3 4">KACC 18900</strain>
    </source>
</reference>
<keyword evidence="3" id="KW-0326">Glycosidase</keyword>
<sequence length="351" mass="37194">MGTPDNPALPSRRQTNSACLGDVRRLAIKTVRLRQSAPASLMSFPQERIHGALYGALIGDALGVPYEFHEPENLPPKHLLEMQPPAGFRRAHAGVPPGTWSDDGALMLALLDSLTTVKPFSVDDFAQRMLAWRRDGKYTPDGVVFDVGIQTSLALRRIESGIAANDAGSAGERDNGNGALMRVLPVAFMATSDAEAVGLARVQGLPTHGHLWSQLSCALYVLVARELLVGQSFNAAYERAGAALPAFLKPDEAQVFSTLLAGRAPGRGSGFVLDSLWSAFDCIESTASFEDAVRSAIALGHDTDTTACIAGGLAGALYGLGGIPGRWLGELHGHQFVKELLAQAPCTPHPP</sequence>
<dbReference type="PANTHER" id="PTHR16222">
    <property type="entry name" value="ADP-RIBOSYLGLYCOHYDROLASE"/>
    <property type="match status" value="1"/>
</dbReference>
<evidence type="ECO:0000313" key="4">
    <source>
        <dbReference type="Proteomes" id="UP001385892"/>
    </source>
</evidence>
<name>A0ABU8WSI6_9BURK</name>
<dbReference type="Gene3D" id="1.10.4080.10">
    <property type="entry name" value="ADP-ribosylation/Crystallin J1"/>
    <property type="match status" value="1"/>
</dbReference>
<comment type="caution">
    <text evidence="3">The sequence shown here is derived from an EMBL/GenBank/DDBJ whole genome shotgun (WGS) entry which is preliminary data.</text>
</comment>
<evidence type="ECO:0000256" key="2">
    <source>
        <dbReference type="ARBA" id="ARBA00022801"/>
    </source>
</evidence>
<dbReference type="Proteomes" id="UP001385892">
    <property type="component" value="Unassembled WGS sequence"/>
</dbReference>
<dbReference type="PANTHER" id="PTHR16222:SF24">
    <property type="entry name" value="ADP-RIBOSYLHYDROLASE ARH3"/>
    <property type="match status" value="1"/>
</dbReference>
<organism evidence="3 4">
    <name type="scientific">Variovorax rhizosphaerae</name>
    <dbReference type="NCBI Taxonomy" id="1836200"/>
    <lineage>
        <taxon>Bacteria</taxon>
        <taxon>Pseudomonadati</taxon>
        <taxon>Pseudomonadota</taxon>
        <taxon>Betaproteobacteria</taxon>
        <taxon>Burkholderiales</taxon>
        <taxon>Comamonadaceae</taxon>
        <taxon>Variovorax</taxon>
    </lineage>
</organism>
<dbReference type="SUPFAM" id="SSF101478">
    <property type="entry name" value="ADP-ribosylglycohydrolase"/>
    <property type="match status" value="1"/>
</dbReference>
<gene>
    <name evidence="3" type="ORF">WKW82_27720</name>
</gene>